<keyword evidence="1 2" id="KW-0193">Cuticle</keyword>
<name>B4J4V7_DROGR</name>
<dbReference type="EMBL" id="CH916367">
    <property type="protein sequence ID" value="EDW00653.1"/>
    <property type="molecule type" value="Genomic_DNA"/>
</dbReference>
<protein>
    <submittedName>
        <fullName evidence="3">GH20893</fullName>
    </submittedName>
</protein>
<proteinExistence type="predicted"/>
<evidence type="ECO:0000256" key="1">
    <source>
        <dbReference type="ARBA" id="ARBA00022460"/>
    </source>
</evidence>
<gene>
    <name evidence="3" type="primary">Dgri\GH20893</name>
    <name evidence="3" type="ORF">Dgri_GH20893</name>
</gene>
<dbReference type="InterPro" id="IPR031311">
    <property type="entry name" value="CHIT_BIND_RR_consensus"/>
</dbReference>
<dbReference type="InterPro" id="IPR000618">
    <property type="entry name" value="Insect_cuticle"/>
</dbReference>
<evidence type="ECO:0000313" key="4">
    <source>
        <dbReference type="Proteomes" id="UP000001070"/>
    </source>
</evidence>
<reference evidence="3 4" key="1">
    <citation type="journal article" date="2007" name="Nature">
        <title>Evolution of genes and genomes on the Drosophila phylogeny.</title>
        <authorList>
            <consortium name="Drosophila 12 Genomes Consortium"/>
            <person name="Clark A.G."/>
            <person name="Eisen M.B."/>
            <person name="Smith D.R."/>
            <person name="Bergman C.M."/>
            <person name="Oliver B."/>
            <person name="Markow T.A."/>
            <person name="Kaufman T.C."/>
            <person name="Kellis M."/>
            <person name="Gelbart W."/>
            <person name="Iyer V.N."/>
            <person name="Pollard D.A."/>
            <person name="Sackton T.B."/>
            <person name="Larracuente A.M."/>
            <person name="Singh N.D."/>
            <person name="Abad J.P."/>
            <person name="Abt D.N."/>
            <person name="Adryan B."/>
            <person name="Aguade M."/>
            <person name="Akashi H."/>
            <person name="Anderson W.W."/>
            <person name="Aquadro C.F."/>
            <person name="Ardell D.H."/>
            <person name="Arguello R."/>
            <person name="Artieri C.G."/>
            <person name="Barbash D.A."/>
            <person name="Barker D."/>
            <person name="Barsanti P."/>
            <person name="Batterham P."/>
            <person name="Batzoglou S."/>
            <person name="Begun D."/>
            <person name="Bhutkar A."/>
            <person name="Blanco E."/>
            <person name="Bosak S.A."/>
            <person name="Bradley R.K."/>
            <person name="Brand A.D."/>
            <person name="Brent M.R."/>
            <person name="Brooks A.N."/>
            <person name="Brown R.H."/>
            <person name="Butlin R.K."/>
            <person name="Caggese C."/>
            <person name="Calvi B.R."/>
            <person name="Bernardo de Carvalho A."/>
            <person name="Caspi A."/>
            <person name="Castrezana S."/>
            <person name="Celniker S.E."/>
            <person name="Chang J.L."/>
            <person name="Chapple C."/>
            <person name="Chatterji S."/>
            <person name="Chinwalla A."/>
            <person name="Civetta A."/>
            <person name="Clifton S.W."/>
            <person name="Comeron J.M."/>
            <person name="Costello J.C."/>
            <person name="Coyne J.A."/>
            <person name="Daub J."/>
            <person name="David R.G."/>
            <person name="Delcher A.L."/>
            <person name="Delehaunty K."/>
            <person name="Do C.B."/>
            <person name="Ebling H."/>
            <person name="Edwards K."/>
            <person name="Eickbush T."/>
            <person name="Evans J.D."/>
            <person name="Filipski A."/>
            <person name="Findeiss S."/>
            <person name="Freyhult E."/>
            <person name="Fulton L."/>
            <person name="Fulton R."/>
            <person name="Garcia A.C."/>
            <person name="Gardiner A."/>
            <person name="Garfield D.A."/>
            <person name="Garvin B.E."/>
            <person name="Gibson G."/>
            <person name="Gilbert D."/>
            <person name="Gnerre S."/>
            <person name="Godfrey J."/>
            <person name="Good R."/>
            <person name="Gotea V."/>
            <person name="Gravely B."/>
            <person name="Greenberg A.J."/>
            <person name="Griffiths-Jones S."/>
            <person name="Gross S."/>
            <person name="Guigo R."/>
            <person name="Gustafson E.A."/>
            <person name="Haerty W."/>
            <person name="Hahn M.W."/>
            <person name="Halligan D.L."/>
            <person name="Halpern A.L."/>
            <person name="Halter G.M."/>
            <person name="Han M.V."/>
            <person name="Heger A."/>
            <person name="Hillier L."/>
            <person name="Hinrichs A.S."/>
            <person name="Holmes I."/>
            <person name="Hoskins R.A."/>
            <person name="Hubisz M.J."/>
            <person name="Hultmark D."/>
            <person name="Huntley M.A."/>
            <person name="Jaffe D.B."/>
            <person name="Jagadeeshan S."/>
            <person name="Jeck W.R."/>
            <person name="Johnson J."/>
            <person name="Jones C.D."/>
            <person name="Jordan W.C."/>
            <person name="Karpen G.H."/>
            <person name="Kataoka E."/>
            <person name="Keightley P.D."/>
            <person name="Kheradpour P."/>
            <person name="Kirkness E.F."/>
            <person name="Koerich L.B."/>
            <person name="Kristiansen K."/>
            <person name="Kudrna D."/>
            <person name="Kulathinal R.J."/>
            <person name="Kumar S."/>
            <person name="Kwok R."/>
            <person name="Lander E."/>
            <person name="Langley C.H."/>
            <person name="Lapoint R."/>
            <person name="Lazzaro B.P."/>
            <person name="Lee S.J."/>
            <person name="Levesque L."/>
            <person name="Li R."/>
            <person name="Lin C.F."/>
            <person name="Lin M.F."/>
            <person name="Lindblad-Toh K."/>
            <person name="Llopart A."/>
            <person name="Long M."/>
            <person name="Low L."/>
            <person name="Lozovsky E."/>
            <person name="Lu J."/>
            <person name="Luo M."/>
            <person name="Machado C.A."/>
            <person name="Makalowski W."/>
            <person name="Marzo M."/>
            <person name="Matsuda M."/>
            <person name="Matzkin L."/>
            <person name="McAllister B."/>
            <person name="McBride C.S."/>
            <person name="McKernan B."/>
            <person name="McKernan K."/>
            <person name="Mendez-Lago M."/>
            <person name="Minx P."/>
            <person name="Mollenhauer M.U."/>
            <person name="Montooth K."/>
            <person name="Mount S.M."/>
            <person name="Mu X."/>
            <person name="Myers E."/>
            <person name="Negre B."/>
            <person name="Newfeld S."/>
            <person name="Nielsen R."/>
            <person name="Noor M.A."/>
            <person name="O'Grady P."/>
            <person name="Pachter L."/>
            <person name="Papaceit M."/>
            <person name="Parisi M.J."/>
            <person name="Parisi M."/>
            <person name="Parts L."/>
            <person name="Pedersen J.S."/>
            <person name="Pesole G."/>
            <person name="Phillippy A.M."/>
            <person name="Ponting C.P."/>
            <person name="Pop M."/>
            <person name="Porcelli D."/>
            <person name="Powell J.R."/>
            <person name="Prohaska S."/>
            <person name="Pruitt K."/>
            <person name="Puig M."/>
            <person name="Quesneville H."/>
            <person name="Ram K.R."/>
            <person name="Rand D."/>
            <person name="Rasmussen M.D."/>
            <person name="Reed L.K."/>
            <person name="Reenan R."/>
            <person name="Reily A."/>
            <person name="Remington K.A."/>
            <person name="Rieger T.T."/>
            <person name="Ritchie M.G."/>
            <person name="Robin C."/>
            <person name="Rogers Y.H."/>
            <person name="Rohde C."/>
            <person name="Rozas J."/>
            <person name="Rubenfield M.J."/>
            <person name="Ruiz A."/>
            <person name="Russo S."/>
            <person name="Salzberg S.L."/>
            <person name="Sanchez-Gracia A."/>
            <person name="Saranga D.J."/>
            <person name="Sato H."/>
            <person name="Schaeffer S.W."/>
            <person name="Schatz M.C."/>
            <person name="Schlenke T."/>
            <person name="Schwartz R."/>
            <person name="Segarra C."/>
            <person name="Singh R.S."/>
            <person name="Sirot L."/>
            <person name="Sirota M."/>
            <person name="Sisneros N.B."/>
            <person name="Smith C.D."/>
            <person name="Smith T.F."/>
            <person name="Spieth J."/>
            <person name="Stage D.E."/>
            <person name="Stark A."/>
            <person name="Stephan W."/>
            <person name="Strausberg R.L."/>
            <person name="Strempel S."/>
            <person name="Sturgill D."/>
            <person name="Sutton G."/>
            <person name="Sutton G.G."/>
            <person name="Tao W."/>
            <person name="Teichmann S."/>
            <person name="Tobari Y.N."/>
            <person name="Tomimura Y."/>
            <person name="Tsolas J.M."/>
            <person name="Valente V.L."/>
            <person name="Venter E."/>
            <person name="Venter J.C."/>
            <person name="Vicario S."/>
            <person name="Vieira F.G."/>
            <person name="Vilella A.J."/>
            <person name="Villasante A."/>
            <person name="Walenz B."/>
            <person name="Wang J."/>
            <person name="Wasserman M."/>
            <person name="Watts T."/>
            <person name="Wilson D."/>
            <person name="Wilson R.K."/>
            <person name="Wing R.A."/>
            <person name="Wolfner M.F."/>
            <person name="Wong A."/>
            <person name="Wong G.K."/>
            <person name="Wu C.I."/>
            <person name="Wu G."/>
            <person name="Yamamoto D."/>
            <person name="Yang H.P."/>
            <person name="Yang S.P."/>
            <person name="Yorke J.A."/>
            <person name="Yoshida K."/>
            <person name="Zdobnov E."/>
            <person name="Zhang P."/>
            <person name="Zhang Y."/>
            <person name="Zimin A.V."/>
            <person name="Baldwin J."/>
            <person name="Abdouelleil A."/>
            <person name="Abdulkadir J."/>
            <person name="Abebe A."/>
            <person name="Abera B."/>
            <person name="Abreu J."/>
            <person name="Acer S.C."/>
            <person name="Aftuck L."/>
            <person name="Alexander A."/>
            <person name="An P."/>
            <person name="Anderson E."/>
            <person name="Anderson S."/>
            <person name="Arachi H."/>
            <person name="Azer M."/>
            <person name="Bachantsang P."/>
            <person name="Barry A."/>
            <person name="Bayul T."/>
            <person name="Berlin A."/>
            <person name="Bessette D."/>
            <person name="Bloom T."/>
            <person name="Blye J."/>
            <person name="Boguslavskiy L."/>
            <person name="Bonnet C."/>
            <person name="Boukhgalter B."/>
            <person name="Bourzgui I."/>
            <person name="Brown A."/>
            <person name="Cahill P."/>
            <person name="Channer S."/>
            <person name="Cheshatsang Y."/>
            <person name="Chuda L."/>
            <person name="Citroen M."/>
            <person name="Collymore A."/>
            <person name="Cooke P."/>
            <person name="Costello M."/>
            <person name="D'Aco K."/>
            <person name="Daza R."/>
            <person name="De Haan G."/>
            <person name="DeGray S."/>
            <person name="DeMaso C."/>
            <person name="Dhargay N."/>
            <person name="Dooley K."/>
            <person name="Dooley E."/>
            <person name="Doricent M."/>
            <person name="Dorje P."/>
            <person name="Dorjee K."/>
            <person name="Dupes A."/>
            <person name="Elong R."/>
            <person name="Falk J."/>
            <person name="Farina A."/>
            <person name="Faro S."/>
            <person name="Ferguson D."/>
            <person name="Fisher S."/>
            <person name="Foley C.D."/>
            <person name="Franke A."/>
            <person name="Friedrich D."/>
            <person name="Gadbois L."/>
            <person name="Gearin G."/>
            <person name="Gearin C.R."/>
            <person name="Giannoukos G."/>
            <person name="Goode T."/>
            <person name="Graham J."/>
            <person name="Grandbois E."/>
            <person name="Grewal S."/>
            <person name="Gyaltsen K."/>
            <person name="Hafez N."/>
            <person name="Hagos B."/>
            <person name="Hall J."/>
            <person name="Henson C."/>
            <person name="Hollinger A."/>
            <person name="Honan T."/>
            <person name="Huard M.D."/>
            <person name="Hughes L."/>
            <person name="Hurhula B."/>
            <person name="Husby M.E."/>
            <person name="Kamat A."/>
            <person name="Kanga B."/>
            <person name="Kashin S."/>
            <person name="Khazanovich D."/>
            <person name="Kisner P."/>
            <person name="Lance K."/>
            <person name="Lara M."/>
            <person name="Lee W."/>
            <person name="Lennon N."/>
            <person name="Letendre F."/>
            <person name="LeVine R."/>
            <person name="Lipovsky A."/>
            <person name="Liu X."/>
            <person name="Liu J."/>
            <person name="Liu S."/>
            <person name="Lokyitsang T."/>
            <person name="Lokyitsang Y."/>
            <person name="Lubonja R."/>
            <person name="Lui A."/>
            <person name="MacDonald P."/>
            <person name="Magnisalis V."/>
            <person name="Maru K."/>
            <person name="Matthews C."/>
            <person name="McCusker W."/>
            <person name="McDonough S."/>
            <person name="Mehta T."/>
            <person name="Meldrim J."/>
            <person name="Meneus L."/>
            <person name="Mihai O."/>
            <person name="Mihalev A."/>
            <person name="Mihova T."/>
            <person name="Mittelman R."/>
            <person name="Mlenga V."/>
            <person name="Montmayeur A."/>
            <person name="Mulrain L."/>
            <person name="Navidi A."/>
            <person name="Naylor J."/>
            <person name="Negash T."/>
            <person name="Nguyen T."/>
            <person name="Nguyen N."/>
            <person name="Nicol R."/>
            <person name="Norbu C."/>
            <person name="Norbu N."/>
            <person name="Novod N."/>
            <person name="O'Neill B."/>
            <person name="Osman S."/>
            <person name="Markiewicz E."/>
            <person name="Oyono O.L."/>
            <person name="Patti C."/>
            <person name="Phunkhang P."/>
            <person name="Pierre F."/>
            <person name="Priest M."/>
            <person name="Raghuraman S."/>
            <person name="Rege F."/>
            <person name="Reyes R."/>
            <person name="Rise C."/>
            <person name="Rogov P."/>
            <person name="Ross K."/>
            <person name="Ryan E."/>
            <person name="Settipalli S."/>
            <person name="Shea T."/>
            <person name="Sherpa N."/>
            <person name="Shi L."/>
            <person name="Shih D."/>
            <person name="Sparrow T."/>
            <person name="Spaulding J."/>
            <person name="Stalker J."/>
            <person name="Stange-Thomann N."/>
            <person name="Stavropoulos S."/>
            <person name="Stone C."/>
            <person name="Strader C."/>
            <person name="Tesfaye S."/>
            <person name="Thomson T."/>
            <person name="Thoulutsang Y."/>
            <person name="Thoulutsang D."/>
            <person name="Topham K."/>
            <person name="Topping I."/>
            <person name="Tsamla T."/>
            <person name="Vassiliev H."/>
            <person name="Vo A."/>
            <person name="Wangchuk T."/>
            <person name="Wangdi T."/>
            <person name="Weiand M."/>
            <person name="Wilkinson J."/>
            <person name="Wilson A."/>
            <person name="Yadav S."/>
            <person name="Young G."/>
            <person name="Yu Q."/>
            <person name="Zembek L."/>
            <person name="Zhong D."/>
            <person name="Zimmer A."/>
            <person name="Zwirko Z."/>
            <person name="Jaffe D.B."/>
            <person name="Alvarez P."/>
            <person name="Brockman W."/>
            <person name="Butler J."/>
            <person name="Chin C."/>
            <person name="Gnerre S."/>
            <person name="Grabherr M."/>
            <person name="Kleber M."/>
            <person name="Mauceli E."/>
            <person name="MacCallum I."/>
        </authorList>
    </citation>
    <scope>NUCLEOTIDE SEQUENCE [LARGE SCALE GENOMIC DNA]</scope>
    <source>
        <strain evidence="4">Tucson 15287-2541.00</strain>
    </source>
</reference>
<dbReference type="GO" id="GO:0008010">
    <property type="term" value="F:structural constituent of chitin-based larval cuticle"/>
    <property type="evidence" value="ECO:0007669"/>
    <property type="project" value="TreeGrafter"/>
</dbReference>
<dbReference type="GO" id="GO:0062129">
    <property type="term" value="C:chitin-based extracellular matrix"/>
    <property type="evidence" value="ECO:0007669"/>
    <property type="project" value="TreeGrafter"/>
</dbReference>
<sequence length="265" mass="30121">MKKKDCLNRLGKGTTQTILARARLYPSQEELANEEEHRHRQYLKDGGDALCRLFPVVGTQSPDEEEQKIIDPLKAKQTPKEQLKAQKKETALSMREQRSKDLKEWRQRRLTEKEQQKYQCIIEREKYKSLRRKKRKKQRSLWKEHLMICALIGLAVAMPAGSPGDDAHAEVLTRTDDVRADGFSSELKTSNGIEQTASGDEHGSIHGSFSWTSPEGEHVLVNYVADENGYHPEGAVLPTSPPIPDAIVRALDWLSSHPSAEEKHH</sequence>
<dbReference type="PANTHER" id="PTHR10380">
    <property type="entry name" value="CUTICLE PROTEIN"/>
    <property type="match status" value="1"/>
</dbReference>
<accession>B4J4V7</accession>
<dbReference type="HOGENOM" id="CLU_1050769_0_0_1"/>
<dbReference type="PROSITE" id="PS00233">
    <property type="entry name" value="CHIT_BIND_RR_1"/>
    <property type="match status" value="1"/>
</dbReference>
<dbReference type="PROSITE" id="PS51155">
    <property type="entry name" value="CHIT_BIND_RR_2"/>
    <property type="match status" value="1"/>
</dbReference>
<dbReference type="Proteomes" id="UP000001070">
    <property type="component" value="Unassembled WGS sequence"/>
</dbReference>
<evidence type="ECO:0000313" key="3">
    <source>
        <dbReference type="EMBL" id="EDW00653.1"/>
    </source>
</evidence>
<dbReference type="InterPro" id="IPR050468">
    <property type="entry name" value="Cuticle_Struct_Prot"/>
</dbReference>
<dbReference type="STRING" id="7222.B4J4V7"/>
<dbReference type="eggNOG" id="ENOG502T8XY">
    <property type="taxonomic scope" value="Eukaryota"/>
</dbReference>
<dbReference type="AlphaFoldDB" id="B4J4V7"/>
<organism evidence="4">
    <name type="scientific">Drosophila grimshawi</name>
    <name type="common">Hawaiian fruit fly</name>
    <name type="synonym">Idiomyia grimshawi</name>
    <dbReference type="NCBI Taxonomy" id="7222"/>
    <lineage>
        <taxon>Eukaryota</taxon>
        <taxon>Metazoa</taxon>
        <taxon>Ecdysozoa</taxon>
        <taxon>Arthropoda</taxon>
        <taxon>Hexapoda</taxon>
        <taxon>Insecta</taxon>
        <taxon>Pterygota</taxon>
        <taxon>Neoptera</taxon>
        <taxon>Endopterygota</taxon>
        <taxon>Diptera</taxon>
        <taxon>Brachycera</taxon>
        <taxon>Muscomorpha</taxon>
        <taxon>Ephydroidea</taxon>
        <taxon>Drosophilidae</taxon>
        <taxon>Drosophila</taxon>
        <taxon>Hawaiian Drosophila</taxon>
    </lineage>
</organism>
<dbReference type="Pfam" id="PF00379">
    <property type="entry name" value="Chitin_bind_4"/>
    <property type="match status" value="1"/>
</dbReference>
<keyword evidence="4" id="KW-1185">Reference proteome</keyword>
<dbReference type="InParanoid" id="B4J4V7"/>
<dbReference type="OrthoDB" id="6343684at2759"/>
<evidence type="ECO:0000256" key="2">
    <source>
        <dbReference type="PROSITE-ProRule" id="PRU00497"/>
    </source>
</evidence>
<dbReference type="PANTHER" id="PTHR10380:SF237">
    <property type="entry name" value="CUTICULAR PROTEIN 65AU, ISOFORM A-RELATED"/>
    <property type="match status" value="1"/>
</dbReference>